<dbReference type="InterPro" id="IPR050898">
    <property type="entry name" value="Plant_acyltransferase"/>
</dbReference>
<dbReference type="AlphaFoldDB" id="A0A8K0N2N6"/>
<evidence type="ECO:0000313" key="3">
    <source>
        <dbReference type="Proteomes" id="UP000797356"/>
    </source>
</evidence>
<proteinExistence type="inferred from homology"/>
<name>A0A8K0N2N6_COCNU</name>
<evidence type="ECO:0000256" key="1">
    <source>
        <dbReference type="ARBA" id="ARBA00009861"/>
    </source>
</evidence>
<dbReference type="PANTHER" id="PTHR31147:SF2">
    <property type="entry name" value="OS01G0615300 PROTEIN"/>
    <property type="match status" value="1"/>
</dbReference>
<dbReference type="Pfam" id="PF02458">
    <property type="entry name" value="Transferase"/>
    <property type="match status" value="1"/>
</dbReference>
<protein>
    <submittedName>
        <fullName evidence="2">Acyl transferase 5</fullName>
    </submittedName>
</protein>
<comment type="similarity">
    <text evidence="1">Belongs to the plant acyltransferase family.</text>
</comment>
<evidence type="ECO:0000313" key="2">
    <source>
        <dbReference type="EMBL" id="KAG1346252.1"/>
    </source>
</evidence>
<comment type="caution">
    <text evidence="2">The sequence shown here is derived from an EMBL/GenBank/DDBJ whole genome shotgun (WGS) entry which is preliminary data.</text>
</comment>
<keyword evidence="3" id="KW-1185">Reference proteome</keyword>
<sequence length="417" mass="45631">MMRFSVSKLASALVAPSEPTPSGNLPLSSVDRTTAVRVTVDLILVFEHGEEPAKVIREALSKALVPYYPVAGRIVEPNPGEPEVACTGDGVWFVEASTNFGLKDVNNLERPLMIPKDDLLPCPPHGVNTEDVILMMQVTKFTCGGFAVGIRFSHTVFDGLGVSQFLKAATEMATGLTQPTVAPVWCREAIPNPPKRPQGEPPSFNAFPFENSIIDLSLDSINHVRDEFIKETGHKCSIFDVITAMVWQGRTRAIGLESHVEVRLGFAANVRHLLHEVLPQGGGFYGNCVFPVGITSTSGKIKHASLVEVVSLIREAKESLATKFSEWLLGDPQEDAYRVPLDYGTLVVSDWSRVGFSEVDFGWGEPIHVSPLNDDCNMVASCIYLKPPKPKQGVRLMTRCVVMEHLASFDDLMMKSA</sequence>
<dbReference type="PANTHER" id="PTHR31147">
    <property type="entry name" value="ACYL TRANSFERASE 4"/>
    <property type="match status" value="1"/>
</dbReference>
<keyword evidence="2" id="KW-0808">Transferase</keyword>
<reference evidence="2" key="2">
    <citation type="submission" date="2019-07" db="EMBL/GenBank/DDBJ databases">
        <authorList>
            <person name="Yang Y."/>
            <person name="Bocs S."/>
            <person name="Baudouin L."/>
        </authorList>
    </citation>
    <scope>NUCLEOTIDE SEQUENCE</scope>
    <source>
        <tissue evidence="2">Spear leaf of Hainan Tall coconut</tissue>
    </source>
</reference>
<dbReference type="OrthoDB" id="444127at2759"/>
<dbReference type="Gene3D" id="3.30.559.10">
    <property type="entry name" value="Chloramphenicol acetyltransferase-like domain"/>
    <property type="match status" value="2"/>
</dbReference>
<reference evidence="2" key="1">
    <citation type="journal article" date="2017" name="Gigascience">
        <title>The genome draft of coconut (Cocos nucifera).</title>
        <authorList>
            <person name="Xiao Y."/>
            <person name="Xu P."/>
            <person name="Fan H."/>
            <person name="Baudouin L."/>
            <person name="Xia W."/>
            <person name="Bocs S."/>
            <person name="Xu J."/>
            <person name="Li Q."/>
            <person name="Guo A."/>
            <person name="Zhou L."/>
            <person name="Li J."/>
            <person name="Wu Y."/>
            <person name="Ma Z."/>
            <person name="Armero A."/>
            <person name="Issali A.E."/>
            <person name="Liu N."/>
            <person name="Peng M."/>
            <person name="Yang Y."/>
        </authorList>
    </citation>
    <scope>NUCLEOTIDE SEQUENCE</scope>
    <source>
        <tissue evidence="2">Spear leaf of Hainan Tall coconut</tissue>
    </source>
</reference>
<dbReference type="EMBL" id="CM017877">
    <property type="protein sequence ID" value="KAG1346252.1"/>
    <property type="molecule type" value="Genomic_DNA"/>
</dbReference>
<dbReference type="Proteomes" id="UP000797356">
    <property type="component" value="Chromosome 6"/>
</dbReference>
<accession>A0A8K0N2N6</accession>
<organism evidence="2 3">
    <name type="scientific">Cocos nucifera</name>
    <name type="common">Coconut palm</name>
    <dbReference type="NCBI Taxonomy" id="13894"/>
    <lineage>
        <taxon>Eukaryota</taxon>
        <taxon>Viridiplantae</taxon>
        <taxon>Streptophyta</taxon>
        <taxon>Embryophyta</taxon>
        <taxon>Tracheophyta</taxon>
        <taxon>Spermatophyta</taxon>
        <taxon>Magnoliopsida</taxon>
        <taxon>Liliopsida</taxon>
        <taxon>Arecaceae</taxon>
        <taxon>Arecoideae</taxon>
        <taxon>Cocoseae</taxon>
        <taxon>Attaleinae</taxon>
        <taxon>Cocos</taxon>
    </lineage>
</organism>
<dbReference type="GO" id="GO:0016740">
    <property type="term" value="F:transferase activity"/>
    <property type="evidence" value="ECO:0007669"/>
    <property type="project" value="UniProtKB-KW"/>
</dbReference>
<dbReference type="InterPro" id="IPR023213">
    <property type="entry name" value="CAT-like_dom_sf"/>
</dbReference>
<gene>
    <name evidence="2" type="ORF">COCNU_06G000810</name>
</gene>